<dbReference type="Proteomes" id="UP001165090">
    <property type="component" value="Unassembled WGS sequence"/>
</dbReference>
<feature type="domain" description="Nudix hydrolase" evidence="2">
    <location>
        <begin position="229"/>
        <end position="360"/>
    </location>
</feature>
<dbReference type="Pfam" id="PF00293">
    <property type="entry name" value="NUDIX"/>
    <property type="match status" value="1"/>
</dbReference>
<sequence length="384" mass="42541">METNKHGKGKTEPPMRTLVLCGEEDESLHQLACKHCCNFKLHRFAHVSDKELITRSAVPRALDGFADRSHVVAVILNAEPFMGGTIASPPDPLETMFGLARHVRAVCPHAFIVLWHPAATEDAAMRLSAFSSGANMVTCYPEHLEDVLRKLGSIGPADRQSGPNAGPCSCSWCGQCGMTAEELWLHQPLYHIYDANRSGRCTACGEVADNLAVHIHEEHYPGGPRREDRRHLGAVAVVHRRRDNKFLMVQEFAGQGFWVPGGATDVGESIRRSAERECLEEAGVEIKLHGLAEVDYVVCPKTCKPIWLLFVFYATAVDEDSAPKTVPCFESAGACWVGVDELQKLPLRSNRVPCTWFPHFAEGKPCKPLVLPEELQHFCKNIQF</sequence>
<evidence type="ECO:0000313" key="3">
    <source>
        <dbReference type="EMBL" id="GLI59360.1"/>
    </source>
</evidence>
<dbReference type="Gene3D" id="3.90.79.10">
    <property type="entry name" value="Nucleoside Triphosphate Pyrophosphohydrolase"/>
    <property type="match status" value="1"/>
</dbReference>
<evidence type="ECO:0000256" key="1">
    <source>
        <dbReference type="ARBA" id="ARBA00022801"/>
    </source>
</evidence>
<comment type="caution">
    <text evidence="3">The sequence shown here is derived from an EMBL/GenBank/DDBJ whole genome shotgun (WGS) entry which is preliminary data.</text>
</comment>
<dbReference type="PANTHER" id="PTHR21340:SF0">
    <property type="entry name" value="BIS(5'-NUCLEOSYL)-TETRAPHOSPHATASE [ASYMMETRICAL]"/>
    <property type="match status" value="1"/>
</dbReference>
<protein>
    <recommendedName>
        <fullName evidence="2">Nudix hydrolase domain-containing protein</fullName>
    </recommendedName>
</protein>
<proteinExistence type="predicted"/>
<name>A0ABQ5RPA3_9CHLO</name>
<dbReference type="PANTHER" id="PTHR21340">
    <property type="entry name" value="DIADENOSINE 5,5-P1,P4-TETRAPHOSPHATE PYROPHOSPHOHYDROLASE MUTT"/>
    <property type="match status" value="1"/>
</dbReference>
<dbReference type="InterPro" id="IPR051325">
    <property type="entry name" value="Nudix_hydrolase_domain"/>
</dbReference>
<keyword evidence="4" id="KW-1185">Reference proteome</keyword>
<dbReference type="PROSITE" id="PS51462">
    <property type="entry name" value="NUDIX"/>
    <property type="match status" value="1"/>
</dbReference>
<evidence type="ECO:0000259" key="2">
    <source>
        <dbReference type="PROSITE" id="PS51462"/>
    </source>
</evidence>
<evidence type="ECO:0000313" key="4">
    <source>
        <dbReference type="Proteomes" id="UP001165090"/>
    </source>
</evidence>
<dbReference type="InterPro" id="IPR015797">
    <property type="entry name" value="NUDIX_hydrolase-like_dom_sf"/>
</dbReference>
<dbReference type="EMBL" id="BSDZ01000004">
    <property type="protein sequence ID" value="GLI59360.1"/>
    <property type="molecule type" value="Genomic_DNA"/>
</dbReference>
<reference evidence="3 4" key="1">
    <citation type="journal article" date="2023" name="IScience">
        <title>Expanded male sex-determining region conserved during the evolution of homothallism in the green alga Volvox.</title>
        <authorList>
            <person name="Yamamoto K."/>
            <person name="Matsuzaki R."/>
            <person name="Mahakham W."/>
            <person name="Heman W."/>
            <person name="Sekimoto H."/>
            <person name="Kawachi M."/>
            <person name="Minakuchi Y."/>
            <person name="Toyoda A."/>
            <person name="Nozaki H."/>
        </authorList>
    </citation>
    <scope>NUCLEOTIDE SEQUENCE [LARGE SCALE GENOMIC DNA]</scope>
    <source>
        <strain evidence="3 4">NIES-4468</strain>
    </source>
</reference>
<gene>
    <name evidence="3" type="ORF">VaNZ11_001225</name>
</gene>
<dbReference type="InterPro" id="IPR000086">
    <property type="entry name" value="NUDIX_hydrolase_dom"/>
</dbReference>
<keyword evidence="1" id="KW-0378">Hydrolase</keyword>
<dbReference type="SUPFAM" id="SSF55811">
    <property type="entry name" value="Nudix"/>
    <property type="match status" value="1"/>
</dbReference>
<dbReference type="CDD" id="cd02883">
    <property type="entry name" value="NUDIX_Hydrolase"/>
    <property type="match status" value="1"/>
</dbReference>
<organism evidence="3 4">
    <name type="scientific">Volvox africanus</name>
    <dbReference type="NCBI Taxonomy" id="51714"/>
    <lineage>
        <taxon>Eukaryota</taxon>
        <taxon>Viridiplantae</taxon>
        <taxon>Chlorophyta</taxon>
        <taxon>core chlorophytes</taxon>
        <taxon>Chlorophyceae</taxon>
        <taxon>CS clade</taxon>
        <taxon>Chlamydomonadales</taxon>
        <taxon>Volvocaceae</taxon>
        <taxon>Volvox</taxon>
    </lineage>
</organism>
<accession>A0ABQ5RPA3</accession>